<proteinExistence type="predicted"/>
<name>A0AC61RW52_9FIRM</name>
<dbReference type="EMBL" id="SRYA01000023">
    <property type="protein sequence ID" value="TGY95833.1"/>
    <property type="molecule type" value="Genomic_DNA"/>
</dbReference>
<accession>A0AC61RW52</accession>
<gene>
    <name evidence="1" type="ORF">E5329_12660</name>
</gene>
<reference evidence="1" key="1">
    <citation type="submission" date="2019-04" db="EMBL/GenBank/DDBJ databases">
        <title>Microbes associate with the intestines of laboratory mice.</title>
        <authorList>
            <person name="Navarre W."/>
            <person name="Wong E."/>
            <person name="Huang K."/>
            <person name="Tropini C."/>
            <person name="Ng K."/>
            <person name="Yu B."/>
        </authorList>
    </citation>
    <scope>NUCLEOTIDE SEQUENCE</scope>
    <source>
        <strain evidence="1">NM01_1-7b</strain>
    </source>
</reference>
<comment type="caution">
    <text evidence="1">The sequence shown here is derived from an EMBL/GenBank/DDBJ whole genome shotgun (WGS) entry which is preliminary data.</text>
</comment>
<organism evidence="1 2">
    <name type="scientific">Petralouisia muris</name>
    <dbReference type="NCBI Taxonomy" id="3032872"/>
    <lineage>
        <taxon>Bacteria</taxon>
        <taxon>Bacillati</taxon>
        <taxon>Bacillota</taxon>
        <taxon>Clostridia</taxon>
        <taxon>Lachnospirales</taxon>
        <taxon>Lachnospiraceae</taxon>
        <taxon>Petralouisia</taxon>
    </lineage>
</organism>
<evidence type="ECO:0000313" key="2">
    <source>
        <dbReference type="Proteomes" id="UP000304953"/>
    </source>
</evidence>
<evidence type="ECO:0000313" key="1">
    <source>
        <dbReference type="EMBL" id="TGY95833.1"/>
    </source>
</evidence>
<keyword evidence="2" id="KW-1185">Reference proteome</keyword>
<dbReference type="Proteomes" id="UP000304953">
    <property type="component" value="Unassembled WGS sequence"/>
</dbReference>
<protein>
    <submittedName>
        <fullName evidence="1">Flavodoxin</fullName>
    </submittedName>
</protein>
<sequence>MVKMMKKGSKNVLRAVSFILALVMIISLTDVGTAEAKTKAKNKKDIVVLYFSGTGTTKATARRIGKKTKGKVLEIKAKEPYTEEDLDYGNDDSRVVKEHESAASPAQSTVRPEIANLKAIKKAVKKADVVYIGYPIWWGEAPHIVYTLVENVSLKGKTVVPFSTSISSGHGDSGKNLKTKAKISSKTNWLKGRGFYGVPSQKTVNKWVNKLKY</sequence>